<evidence type="ECO:0000313" key="4">
    <source>
        <dbReference type="Proteomes" id="UP001595859"/>
    </source>
</evidence>
<evidence type="ECO:0008006" key="5">
    <source>
        <dbReference type="Google" id="ProtNLM"/>
    </source>
</evidence>
<feature type="region of interest" description="Disordered" evidence="1">
    <location>
        <begin position="590"/>
        <end position="627"/>
    </location>
</feature>
<feature type="transmembrane region" description="Helical" evidence="2">
    <location>
        <begin position="388"/>
        <end position="407"/>
    </location>
</feature>
<proteinExistence type="predicted"/>
<keyword evidence="4" id="KW-1185">Reference proteome</keyword>
<feature type="transmembrane region" description="Helical" evidence="2">
    <location>
        <begin position="126"/>
        <end position="146"/>
    </location>
</feature>
<accession>A0ABV9SBR0</accession>
<organism evidence="3 4">
    <name type="scientific">Actinophytocola glycyrrhizae</name>
    <dbReference type="NCBI Taxonomy" id="2044873"/>
    <lineage>
        <taxon>Bacteria</taxon>
        <taxon>Bacillati</taxon>
        <taxon>Actinomycetota</taxon>
        <taxon>Actinomycetes</taxon>
        <taxon>Pseudonocardiales</taxon>
        <taxon>Pseudonocardiaceae</taxon>
    </lineage>
</organism>
<keyword evidence="2" id="KW-0812">Transmembrane</keyword>
<reference evidence="4" key="1">
    <citation type="journal article" date="2019" name="Int. J. Syst. Evol. Microbiol.">
        <title>The Global Catalogue of Microorganisms (GCM) 10K type strain sequencing project: providing services to taxonomists for standard genome sequencing and annotation.</title>
        <authorList>
            <consortium name="The Broad Institute Genomics Platform"/>
            <consortium name="The Broad Institute Genome Sequencing Center for Infectious Disease"/>
            <person name="Wu L."/>
            <person name="Ma J."/>
        </authorList>
    </citation>
    <scope>NUCLEOTIDE SEQUENCE [LARGE SCALE GENOMIC DNA]</scope>
    <source>
        <strain evidence="4">ZS-22-S1</strain>
    </source>
</reference>
<sequence>MLENPQRLLTVAWLVGVLVVGTARTASADILVGPDLAQGAPKTLYETYDFADYKLTVKPDEEHSDWFGIEDTVLQVVGFINNMILWACLGMLNGALSLLEWFLNLTLYRDSAPEIDTATRMLADEVFWPLIAATVAVGAFITYARWRGDGHGFLSDFGWVVAAGTLAVGFAAGPSQIMNTVDSVRQDLATGVMSGSANYTDTAGNPTGFPTPEISGDAQKAGTRRLVDSVWNTFGATPWCFAEFRSLDVCKVAGHHALAGDEQWRQWMDTIDNGGAPPEFGDHTHWIRGQDITRTGYLLVLALITIPMGLILLRLVVSGLVAVAGFLLMLMVGLLFLVLWPIPGWFRQLGTRYWVYTIGLEFQGLFITVVISGSTVVSVIISTHTGKYGFLVVALLNLGLFSAAVRARTWLELLTTMGGAGAMGYAFVLLMRSAARTAGRAGSAATQGTWSLARRSVGAMPVNRSGGTALPGFKNAGTWLNSRFPKDKNAGLDDGPPVNATATRVSPPGTALVRRPPNVMTRTAGYRPPSTDHPTVVEGTVVPTKPHRREFPDRRFRDARLQRNLGRIQQETGRHTRVWVHKKGVGIAPVDPITPREHTSGRRLWRHQQAPGERRIVPPSTPGRDHD</sequence>
<protein>
    <recommendedName>
        <fullName evidence="5">TrbL/VirB6 plasmid conjugal transfer protein</fullName>
    </recommendedName>
</protein>
<feature type="transmembrane region" description="Helical" evidence="2">
    <location>
        <begin position="362"/>
        <end position="381"/>
    </location>
</feature>
<keyword evidence="2" id="KW-1133">Transmembrane helix</keyword>
<dbReference type="Proteomes" id="UP001595859">
    <property type="component" value="Unassembled WGS sequence"/>
</dbReference>
<evidence type="ECO:0000313" key="3">
    <source>
        <dbReference type="EMBL" id="MFC4859190.1"/>
    </source>
</evidence>
<feature type="transmembrane region" description="Helical" evidence="2">
    <location>
        <begin position="83"/>
        <end position="105"/>
    </location>
</feature>
<name>A0ABV9SBR0_9PSEU</name>
<feature type="region of interest" description="Disordered" evidence="1">
    <location>
        <begin position="488"/>
        <end position="515"/>
    </location>
</feature>
<feature type="transmembrane region" description="Helical" evidence="2">
    <location>
        <begin position="295"/>
        <end position="313"/>
    </location>
</feature>
<keyword evidence="2" id="KW-0472">Membrane</keyword>
<evidence type="ECO:0000256" key="1">
    <source>
        <dbReference type="SAM" id="MobiDB-lite"/>
    </source>
</evidence>
<feature type="region of interest" description="Disordered" evidence="1">
    <location>
        <begin position="520"/>
        <end position="539"/>
    </location>
</feature>
<feature type="transmembrane region" description="Helical" evidence="2">
    <location>
        <begin position="320"/>
        <end position="342"/>
    </location>
</feature>
<comment type="caution">
    <text evidence="3">The sequence shown here is derived from an EMBL/GenBank/DDBJ whole genome shotgun (WGS) entry which is preliminary data.</text>
</comment>
<dbReference type="RefSeq" id="WP_378062105.1">
    <property type="nucleotide sequence ID" value="NZ_JBHSIS010000027.1"/>
</dbReference>
<feature type="transmembrane region" description="Helical" evidence="2">
    <location>
        <begin position="413"/>
        <end position="431"/>
    </location>
</feature>
<evidence type="ECO:0000256" key="2">
    <source>
        <dbReference type="SAM" id="Phobius"/>
    </source>
</evidence>
<dbReference type="EMBL" id="JBHSIS010000027">
    <property type="protein sequence ID" value="MFC4859190.1"/>
    <property type="molecule type" value="Genomic_DNA"/>
</dbReference>
<gene>
    <name evidence="3" type="ORF">ACFPCV_37320</name>
</gene>